<organism evidence="1 2">
    <name type="scientific">Sphingobacterium mizutaii</name>
    <dbReference type="NCBI Taxonomy" id="1010"/>
    <lineage>
        <taxon>Bacteria</taxon>
        <taxon>Pseudomonadati</taxon>
        <taxon>Bacteroidota</taxon>
        <taxon>Sphingobacteriia</taxon>
        <taxon>Sphingobacteriales</taxon>
        <taxon>Sphingobacteriaceae</taxon>
        <taxon>Sphingobacterium</taxon>
    </lineage>
</organism>
<dbReference type="Proteomes" id="UP000215355">
    <property type="component" value="Chromosome 1"/>
</dbReference>
<gene>
    <name evidence="1" type="ORF">SAMEA4412673_00218</name>
</gene>
<evidence type="ECO:0000313" key="1">
    <source>
        <dbReference type="EMBL" id="SNV37511.1"/>
    </source>
</evidence>
<reference evidence="1 2" key="1">
    <citation type="submission" date="2017-06" db="EMBL/GenBank/DDBJ databases">
        <authorList>
            <consortium name="Pathogen Informatics"/>
        </authorList>
    </citation>
    <scope>NUCLEOTIDE SEQUENCE [LARGE SCALE GENOMIC DNA]</scope>
    <source>
        <strain evidence="1 2">NCTC12149</strain>
    </source>
</reference>
<evidence type="ECO:0000313" key="2">
    <source>
        <dbReference type="Proteomes" id="UP000215355"/>
    </source>
</evidence>
<dbReference type="AlphaFoldDB" id="A0AAJ4X8M3"/>
<protein>
    <submittedName>
        <fullName evidence="1">Uncharacterized protein</fullName>
    </submittedName>
</protein>
<dbReference type="RefSeq" id="WP_093101004.1">
    <property type="nucleotide sequence ID" value="NZ_FNGK01000009.1"/>
</dbReference>
<name>A0AAJ4X8M3_9SPHI</name>
<sequence length="214" mass="24990">MLSIKNVIHTINKALGPFFIKGEGGNFVLSAYKSSGTYRLTVSEFSSDAYNDYGNDGETVKVVKWFSDYWLFVELNFKYPKGVLLTVSVFQGEEDDNYKNQLFRAEWDDYGDNNMNHPQPHWHFLRNRNIDDTVSDFVEFVSSEFGDSFTDMIAEEKRRSVDLSKFHFAMNADWNNTDRHIHLIDNEKTLGRWFGGLLAYLRTELKFIDSRRGM</sequence>
<dbReference type="EMBL" id="LT906468">
    <property type="protein sequence ID" value="SNV37511.1"/>
    <property type="molecule type" value="Genomic_DNA"/>
</dbReference>
<dbReference type="KEGG" id="smiz:4412673_00218"/>
<accession>A0AAJ4X8M3</accession>
<proteinExistence type="predicted"/>